<name>G0V0C3_TRYCI</name>
<gene>
    <name evidence="2" type="ORF">TCIL3000_11_5030</name>
</gene>
<keyword evidence="1" id="KW-0472">Membrane</keyword>
<dbReference type="AlphaFoldDB" id="G0V0C3"/>
<evidence type="ECO:0000256" key="1">
    <source>
        <dbReference type="SAM" id="Phobius"/>
    </source>
</evidence>
<sequence>MTVDAVTIPKTVRINMWEVVCLIASLPLLSLTLQDYSVLILPFIFLLSFLFLLLLRFLSFCFALEKLLSSLSFFPFSFPTWRNTSEFVYINYLAPFFAAPSTSF</sequence>
<evidence type="ECO:0000313" key="2">
    <source>
        <dbReference type="EMBL" id="CCC95093.1"/>
    </source>
</evidence>
<dbReference type="EMBL" id="HE575324">
    <property type="protein sequence ID" value="CCC95093.1"/>
    <property type="molecule type" value="Genomic_DNA"/>
</dbReference>
<organism evidence="2">
    <name type="scientific">Trypanosoma congolense (strain IL3000)</name>
    <dbReference type="NCBI Taxonomy" id="1068625"/>
    <lineage>
        <taxon>Eukaryota</taxon>
        <taxon>Discoba</taxon>
        <taxon>Euglenozoa</taxon>
        <taxon>Kinetoplastea</taxon>
        <taxon>Metakinetoplastina</taxon>
        <taxon>Trypanosomatida</taxon>
        <taxon>Trypanosomatidae</taxon>
        <taxon>Trypanosoma</taxon>
        <taxon>Nannomonas</taxon>
    </lineage>
</organism>
<protein>
    <submittedName>
        <fullName evidence="2">Uncharacterized protein</fullName>
    </submittedName>
</protein>
<accession>G0V0C3</accession>
<keyword evidence="1" id="KW-1133">Transmembrane helix</keyword>
<keyword evidence="1" id="KW-0812">Transmembrane</keyword>
<reference evidence="2" key="1">
    <citation type="journal article" date="2012" name="Proc. Natl. Acad. Sci. U.S.A.">
        <title>Antigenic diversity is generated by distinct evolutionary mechanisms in African trypanosome species.</title>
        <authorList>
            <person name="Jackson A.P."/>
            <person name="Berry A."/>
            <person name="Aslett M."/>
            <person name="Allison H.C."/>
            <person name="Burton P."/>
            <person name="Vavrova-Anderson J."/>
            <person name="Brown R."/>
            <person name="Browne H."/>
            <person name="Corton N."/>
            <person name="Hauser H."/>
            <person name="Gamble J."/>
            <person name="Gilderthorp R."/>
            <person name="Marcello L."/>
            <person name="McQuillan J."/>
            <person name="Otto T.D."/>
            <person name="Quail M.A."/>
            <person name="Sanders M.J."/>
            <person name="van Tonder A."/>
            <person name="Ginger M.L."/>
            <person name="Field M.C."/>
            <person name="Barry J.D."/>
            <person name="Hertz-Fowler C."/>
            <person name="Berriman M."/>
        </authorList>
    </citation>
    <scope>NUCLEOTIDE SEQUENCE</scope>
    <source>
        <strain evidence="2">IL3000</strain>
    </source>
</reference>
<feature type="transmembrane region" description="Helical" evidence="1">
    <location>
        <begin position="39"/>
        <end position="64"/>
    </location>
</feature>
<feature type="transmembrane region" description="Helical" evidence="1">
    <location>
        <begin position="12"/>
        <end position="33"/>
    </location>
</feature>
<proteinExistence type="predicted"/>